<dbReference type="InterPro" id="IPR023214">
    <property type="entry name" value="HAD_sf"/>
</dbReference>
<comment type="function">
    <text evidence="1">Essential component of the TIM23 complex, a complex that mediates the translocation of transit peptide-containing proteins across the mitochondrial inner membrane.</text>
</comment>
<dbReference type="PANTHER" id="PTHR12210">
    <property type="entry name" value="DULLARD PROTEIN PHOSPHATASE"/>
    <property type="match status" value="1"/>
</dbReference>
<dbReference type="VEuPathDB" id="MicrosporidiaDB:ECU01_0340"/>
<dbReference type="AlphaFoldDB" id="M1K524"/>
<accession>M1K524</accession>
<evidence type="ECO:0000313" key="3">
    <source>
        <dbReference type="EMBL" id="AGE96088.1"/>
    </source>
</evidence>
<dbReference type="PROSITE" id="PS50969">
    <property type="entry name" value="FCP1"/>
    <property type="match status" value="1"/>
</dbReference>
<dbReference type="Pfam" id="PF03031">
    <property type="entry name" value="NIF"/>
    <property type="match status" value="1"/>
</dbReference>
<keyword evidence="1" id="KW-0653">Protein transport</keyword>
<reference evidence="3" key="1">
    <citation type="journal article" date="2013" name="Eukaryot. Cell">
        <title>Extremely Reduced Levels of Heterozygosity in the Vertebrate Pathogen Encephalitozoon cuniculi.</title>
        <authorList>
            <person name="Selman M."/>
            <person name="Sak B."/>
            <person name="Kvac M."/>
            <person name="Farinelli L."/>
            <person name="Weiss L.M."/>
            <person name="Corradi N."/>
        </authorList>
    </citation>
    <scope>NUCLEOTIDE SEQUENCE</scope>
</reference>
<evidence type="ECO:0000259" key="2">
    <source>
        <dbReference type="PROSITE" id="PS50969"/>
    </source>
</evidence>
<comment type="subcellular location">
    <subcellularLocation>
        <location evidence="1">Mitochondrion inner membrane</location>
        <topology evidence="1">Single-pass membrane protein</topology>
    </subcellularLocation>
</comment>
<dbReference type="InterPro" id="IPR004274">
    <property type="entry name" value="FCP1_dom"/>
</dbReference>
<dbReference type="VEuPathDB" id="MicrosporidiaDB:AEWD_010150"/>
<gene>
    <name evidence="3" type="ORF">ECU01_0340</name>
</gene>
<keyword evidence="1" id="KW-0496">Mitochondrion</keyword>
<keyword evidence="1" id="KW-0809">Transit peptide</keyword>
<proteinExistence type="inferred from homology"/>
<sequence length="184" mass="21150">MKFLVVFDISGTLARKYHKAKREYRTLAAMGIKADFKFGEYFVYDRPHLDLLAEFLRVHDAGYVLWTTGMSQNAVRLVKHLESIGLDGFLGWYSQLDCKVGKVKLESKCDLWVKDLEVVARNHNIDVGKCILVDDSIDKSIHNQNFICCPTYTPGTEDCGVSYICRYLDDFFECEEQCIAKKLL</sequence>
<dbReference type="InterPro" id="IPR036412">
    <property type="entry name" value="HAD-like_sf"/>
</dbReference>
<feature type="domain" description="FCP1 homology" evidence="2">
    <location>
        <begin position="1"/>
        <end position="171"/>
    </location>
</feature>
<dbReference type="InterPro" id="IPR050365">
    <property type="entry name" value="TIM50"/>
</dbReference>
<dbReference type="VEuPathDB" id="MicrosporidiaDB:M970_010150"/>
<keyword evidence="1" id="KW-0811">Translocation</keyword>
<dbReference type="SMART" id="SM00577">
    <property type="entry name" value="CPDc"/>
    <property type="match status" value="1"/>
</dbReference>
<dbReference type="SUPFAM" id="SSF56784">
    <property type="entry name" value="HAD-like"/>
    <property type="match status" value="1"/>
</dbReference>
<protein>
    <recommendedName>
        <fullName evidence="1">Mitochondrial import inner membrane translocase subunit TIM50</fullName>
    </recommendedName>
</protein>
<evidence type="ECO:0000256" key="1">
    <source>
        <dbReference type="RuleBase" id="RU365079"/>
    </source>
</evidence>
<organism evidence="3">
    <name type="scientific">Encephalitozoon cuniculi</name>
    <name type="common">Microsporidian parasite</name>
    <dbReference type="NCBI Taxonomy" id="6035"/>
    <lineage>
        <taxon>Eukaryota</taxon>
        <taxon>Fungi</taxon>
        <taxon>Fungi incertae sedis</taxon>
        <taxon>Microsporidia</taxon>
        <taxon>Unikaryonidae</taxon>
        <taxon>Encephalitozoon</taxon>
    </lineage>
</organism>
<dbReference type="GO" id="GO:0005744">
    <property type="term" value="C:TIM23 mitochondrial import inner membrane translocase complex"/>
    <property type="evidence" value="ECO:0007669"/>
    <property type="project" value="UniProtKB-UniRule"/>
</dbReference>
<dbReference type="EMBL" id="KC513612">
    <property type="protein sequence ID" value="AGE96088.1"/>
    <property type="molecule type" value="Genomic_DNA"/>
</dbReference>
<keyword evidence="1" id="KW-0813">Transport</keyword>
<comment type="similarity">
    <text evidence="1">Belongs to the TIM50 family.</text>
</comment>
<dbReference type="Gene3D" id="3.40.50.1000">
    <property type="entry name" value="HAD superfamily/HAD-like"/>
    <property type="match status" value="1"/>
</dbReference>
<comment type="subunit">
    <text evidence="1">Component of the TIM23 complex.</text>
</comment>
<dbReference type="VEuPathDB" id="MicrosporidiaDB:AEWR_010150"/>
<name>M1K524_ENCCN</name>
<dbReference type="GO" id="GO:0015031">
    <property type="term" value="P:protein transport"/>
    <property type="evidence" value="ECO:0007669"/>
    <property type="project" value="UniProtKB-KW"/>
</dbReference>
<dbReference type="VEuPathDB" id="MicrosporidiaDB:AEWQ_010120"/>